<evidence type="ECO:0000313" key="4">
    <source>
        <dbReference type="Proteomes" id="UP000198797"/>
    </source>
</evidence>
<dbReference type="EMBL" id="FMCU01000002">
    <property type="protein sequence ID" value="SCE78465.1"/>
    <property type="molecule type" value="Genomic_DNA"/>
</dbReference>
<evidence type="ECO:0000256" key="2">
    <source>
        <dbReference type="SAM" id="Phobius"/>
    </source>
</evidence>
<keyword evidence="2" id="KW-0472">Membrane</keyword>
<gene>
    <name evidence="3" type="ORF">GA0070216_10292</name>
</gene>
<dbReference type="Proteomes" id="UP000198797">
    <property type="component" value="Unassembled WGS sequence"/>
</dbReference>
<name>A0A1C4V3Z4_9ACTN</name>
<proteinExistence type="predicted"/>
<evidence type="ECO:0000313" key="3">
    <source>
        <dbReference type="EMBL" id="SCE78465.1"/>
    </source>
</evidence>
<feature type="transmembrane region" description="Helical" evidence="2">
    <location>
        <begin position="12"/>
        <end position="34"/>
    </location>
</feature>
<dbReference type="AlphaFoldDB" id="A0A1C4V3Z4"/>
<dbReference type="STRING" id="121616.GA0070216_10292"/>
<reference evidence="4" key="1">
    <citation type="submission" date="2016-06" db="EMBL/GenBank/DDBJ databases">
        <authorList>
            <person name="Varghese N."/>
            <person name="Submissions Spin"/>
        </authorList>
    </citation>
    <scope>NUCLEOTIDE SEQUENCE [LARGE SCALE GENOMIC DNA]</scope>
    <source>
        <strain evidence="4">DSM 44100</strain>
    </source>
</reference>
<dbReference type="OrthoDB" id="9988942at2"/>
<feature type="region of interest" description="Disordered" evidence="1">
    <location>
        <begin position="43"/>
        <end position="96"/>
    </location>
</feature>
<feature type="compositionally biased region" description="Polar residues" evidence="1">
    <location>
        <begin position="66"/>
        <end position="76"/>
    </location>
</feature>
<keyword evidence="2" id="KW-0812">Transmembrane</keyword>
<dbReference type="RefSeq" id="WP_091239289.1">
    <property type="nucleotide sequence ID" value="NZ_FMCU01000002.1"/>
</dbReference>
<keyword evidence="4" id="KW-1185">Reference proteome</keyword>
<sequence>MMHLAYLDAGSGSLIVQAVVGGTAGAAVAAKLYWRRVAARFRRQPSAPGEVSPSGRPIAQAEATATGRQATATERQSAVPAEATRTERQPRQPAGS</sequence>
<keyword evidence="2" id="KW-1133">Transmembrane helix</keyword>
<evidence type="ECO:0000256" key="1">
    <source>
        <dbReference type="SAM" id="MobiDB-lite"/>
    </source>
</evidence>
<organism evidence="3 4">
    <name type="scientific">Micromonospora matsumotoense</name>
    <dbReference type="NCBI Taxonomy" id="121616"/>
    <lineage>
        <taxon>Bacteria</taxon>
        <taxon>Bacillati</taxon>
        <taxon>Actinomycetota</taxon>
        <taxon>Actinomycetes</taxon>
        <taxon>Micromonosporales</taxon>
        <taxon>Micromonosporaceae</taxon>
        <taxon>Micromonospora</taxon>
    </lineage>
</organism>
<accession>A0A1C4V3Z4</accession>
<protein>
    <submittedName>
        <fullName evidence="3">Uncharacterized protein</fullName>
    </submittedName>
</protein>